<dbReference type="Proteomes" id="UP000284644">
    <property type="component" value="Unassembled WGS sequence"/>
</dbReference>
<dbReference type="EMBL" id="QSJW01000002">
    <property type="protein sequence ID" value="RHE15052.1"/>
    <property type="molecule type" value="Genomic_DNA"/>
</dbReference>
<dbReference type="EMBL" id="QROE01000001">
    <property type="protein sequence ID" value="RHK98548.1"/>
    <property type="molecule type" value="Genomic_DNA"/>
</dbReference>
<reference evidence="6 7" key="1">
    <citation type="submission" date="2018-08" db="EMBL/GenBank/DDBJ databases">
        <title>A genome reference for cultivated species of the human gut microbiota.</title>
        <authorList>
            <person name="Zou Y."/>
            <person name="Xue W."/>
            <person name="Luo G."/>
        </authorList>
    </citation>
    <scope>NUCLEOTIDE SEQUENCE [LARGE SCALE GENOMIC DNA]</scope>
    <source>
        <strain evidence="2 10">AF25-21</strain>
        <strain evidence="1 6">AF29-2BH</strain>
        <strain evidence="5 8">AF39-4</strain>
        <strain evidence="4 7">AM27-32LB</strain>
        <strain evidence="3 9">AM29-25AC</strain>
    </source>
</reference>
<accession>A0A396FXP9</accession>
<dbReference type="EMBL" id="QRSS01000006">
    <property type="protein sequence ID" value="RGQ05545.1"/>
    <property type="molecule type" value="Genomic_DNA"/>
</dbReference>
<evidence type="ECO:0000313" key="5">
    <source>
        <dbReference type="EMBL" id="RHK98548.1"/>
    </source>
</evidence>
<comment type="caution">
    <text evidence="3">The sequence shown here is derived from an EMBL/GenBank/DDBJ whole genome shotgun (WGS) entry which is preliminary data.</text>
</comment>
<evidence type="ECO:0000313" key="9">
    <source>
        <dbReference type="Proteomes" id="UP000284644"/>
    </source>
</evidence>
<evidence type="ECO:0000313" key="6">
    <source>
        <dbReference type="Proteomes" id="UP000283585"/>
    </source>
</evidence>
<protein>
    <submittedName>
        <fullName evidence="3">Uncharacterized protein</fullName>
    </submittedName>
</protein>
<dbReference type="RefSeq" id="WP_117639887.1">
    <property type="nucleotide sequence ID" value="NZ_CABJDZ010000001.1"/>
</dbReference>
<evidence type="ECO:0000313" key="8">
    <source>
        <dbReference type="Proteomes" id="UP000284267"/>
    </source>
</evidence>
<name>A0A396FXP9_9FIRM</name>
<dbReference type="Proteomes" id="UP000284267">
    <property type="component" value="Unassembled WGS sequence"/>
</dbReference>
<proteinExistence type="predicted"/>
<evidence type="ECO:0000313" key="1">
    <source>
        <dbReference type="EMBL" id="RGQ05545.1"/>
    </source>
</evidence>
<gene>
    <name evidence="5" type="ORF">DW040_04385</name>
    <name evidence="4" type="ORF">DW723_06115</name>
    <name evidence="3" type="ORF">DW767_04545</name>
    <name evidence="2" type="ORF">DWY46_02860</name>
    <name evidence="1" type="ORF">DWZ12_06525</name>
</gene>
<sequence length="71" mass="7804">MRFVPVKSSGVACSNSGIWRKTGQTGRMYTDYGSGDTGTGTRYLGARIDDDYYPSNGYTSTGWWNADAVYN</sequence>
<evidence type="ECO:0000313" key="2">
    <source>
        <dbReference type="EMBL" id="RGR50344.1"/>
    </source>
</evidence>
<dbReference type="AlphaFoldDB" id="A0A396FXP9"/>
<evidence type="ECO:0000313" key="3">
    <source>
        <dbReference type="EMBL" id="RHE15052.1"/>
    </source>
</evidence>
<dbReference type="EMBL" id="QSKO01000006">
    <property type="protein sequence ID" value="RHE76221.1"/>
    <property type="molecule type" value="Genomic_DNA"/>
</dbReference>
<dbReference type="Proteomes" id="UP000285839">
    <property type="component" value="Unassembled WGS sequence"/>
</dbReference>
<dbReference type="Proteomes" id="UP000283928">
    <property type="component" value="Unassembled WGS sequence"/>
</dbReference>
<evidence type="ECO:0000313" key="7">
    <source>
        <dbReference type="Proteomes" id="UP000283928"/>
    </source>
</evidence>
<evidence type="ECO:0000313" key="10">
    <source>
        <dbReference type="Proteomes" id="UP000285839"/>
    </source>
</evidence>
<dbReference type="Proteomes" id="UP000283585">
    <property type="component" value="Unassembled WGS sequence"/>
</dbReference>
<organism evidence="3 9">
    <name type="scientific">Blautia obeum</name>
    <dbReference type="NCBI Taxonomy" id="40520"/>
    <lineage>
        <taxon>Bacteria</taxon>
        <taxon>Bacillati</taxon>
        <taxon>Bacillota</taxon>
        <taxon>Clostridia</taxon>
        <taxon>Lachnospirales</taxon>
        <taxon>Lachnospiraceae</taxon>
        <taxon>Blautia</taxon>
    </lineage>
</organism>
<evidence type="ECO:0000313" key="4">
    <source>
        <dbReference type="EMBL" id="RHE76221.1"/>
    </source>
</evidence>
<dbReference type="EMBL" id="QRUH01000002">
    <property type="protein sequence ID" value="RGR50344.1"/>
    <property type="molecule type" value="Genomic_DNA"/>
</dbReference>